<name>A0AAU9TVJ8_EUPED</name>
<dbReference type="AlphaFoldDB" id="A0AAU9TVJ8"/>
<protein>
    <submittedName>
        <fullName evidence="1">Uncharacterized protein</fullName>
    </submittedName>
</protein>
<gene>
    <name evidence="1" type="ORF">EEDITHA_LOCUS4714</name>
</gene>
<dbReference type="EMBL" id="CAKOGL010000007">
    <property type="protein sequence ID" value="CAH2088565.1"/>
    <property type="molecule type" value="Genomic_DNA"/>
</dbReference>
<keyword evidence="2" id="KW-1185">Reference proteome</keyword>
<dbReference type="Proteomes" id="UP001153954">
    <property type="component" value="Unassembled WGS sequence"/>
</dbReference>
<organism evidence="1 2">
    <name type="scientific">Euphydryas editha</name>
    <name type="common">Edith's checkerspot</name>
    <dbReference type="NCBI Taxonomy" id="104508"/>
    <lineage>
        <taxon>Eukaryota</taxon>
        <taxon>Metazoa</taxon>
        <taxon>Ecdysozoa</taxon>
        <taxon>Arthropoda</taxon>
        <taxon>Hexapoda</taxon>
        <taxon>Insecta</taxon>
        <taxon>Pterygota</taxon>
        <taxon>Neoptera</taxon>
        <taxon>Endopterygota</taxon>
        <taxon>Lepidoptera</taxon>
        <taxon>Glossata</taxon>
        <taxon>Ditrysia</taxon>
        <taxon>Papilionoidea</taxon>
        <taxon>Nymphalidae</taxon>
        <taxon>Nymphalinae</taxon>
        <taxon>Euphydryas</taxon>
    </lineage>
</organism>
<comment type="caution">
    <text evidence="1">The sequence shown here is derived from an EMBL/GenBank/DDBJ whole genome shotgun (WGS) entry which is preliminary data.</text>
</comment>
<reference evidence="1" key="1">
    <citation type="submission" date="2022-03" db="EMBL/GenBank/DDBJ databases">
        <authorList>
            <person name="Tunstrom K."/>
        </authorList>
    </citation>
    <scope>NUCLEOTIDE SEQUENCE</scope>
</reference>
<sequence length="151" mass="17688">MVDFKIINVRENLSMSPYLGYLFEKEINESELHDDEKKSNKKGVSILLQNLLSNCKKKLPENLKLLKNSMALSVSVILKPNRLLNNFVQVLERLGYTEKIDTVIQHWQSIILQKWKKTEDTVKFWAKVQESNAMMHLGTVHIKTYLTSRRK</sequence>
<evidence type="ECO:0000313" key="1">
    <source>
        <dbReference type="EMBL" id="CAH2088565.1"/>
    </source>
</evidence>
<proteinExistence type="predicted"/>
<accession>A0AAU9TVJ8</accession>
<evidence type="ECO:0000313" key="2">
    <source>
        <dbReference type="Proteomes" id="UP001153954"/>
    </source>
</evidence>